<protein>
    <submittedName>
        <fullName evidence="15">Probable disease resistance protein At1g61300</fullName>
    </submittedName>
</protein>
<evidence type="ECO:0000256" key="4">
    <source>
        <dbReference type="ARBA" id="ARBA00022741"/>
    </source>
</evidence>
<dbReference type="InterPro" id="IPR042197">
    <property type="entry name" value="Apaf_helical"/>
</dbReference>
<reference evidence="14" key="3">
    <citation type="journal article" date="2020" name="Plant Biotechnol. J.">
        <title>The pomegranate (Punica granatum L.) draft genome dissects genetic divergence between soft- and hard-seeded cultivars.</title>
        <authorList>
            <person name="Luo X."/>
            <person name="Li H."/>
            <person name="Wu Z."/>
            <person name="Yao W."/>
            <person name="Zhao P."/>
            <person name="Cao D."/>
            <person name="Yu H."/>
            <person name="Li K."/>
            <person name="Poudel K."/>
            <person name="Zhao D."/>
            <person name="Zhang F."/>
            <person name="Xia X."/>
            <person name="Chen L."/>
            <person name="Wang Q."/>
            <person name="Jing D."/>
            <person name="Cao S."/>
        </authorList>
    </citation>
    <scope>NUCLEOTIDE SEQUENCE [LARGE SCALE GENOMIC DNA]</scope>
</reference>
<evidence type="ECO:0000256" key="5">
    <source>
        <dbReference type="ARBA" id="ARBA00022821"/>
    </source>
</evidence>
<feature type="domain" description="Disease resistance protein winged helix" evidence="10">
    <location>
        <begin position="536"/>
        <end position="604"/>
    </location>
</feature>
<dbReference type="InterPro" id="IPR027417">
    <property type="entry name" value="P-loop_NTPase"/>
</dbReference>
<evidence type="ECO:0000313" key="14">
    <source>
        <dbReference type="Proteomes" id="UP000515151"/>
    </source>
</evidence>
<dbReference type="GeneID" id="116187315"/>
<dbReference type="EMBL" id="MTKT01001941">
    <property type="protein sequence ID" value="OWM82904.1"/>
    <property type="molecule type" value="Genomic_DNA"/>
</dbReference>
<evidence type="ECO:0000313" key="12">
    <source>
        <dbReference type="EMBL" id="OWM82904.1"/>
    </source>
</evidence>
<evidence type="ECO:0000259" key="9">
    <source>
        <dbReference type="Pfam" id="PF23247"/>
    </source>
</evidence>
<evidence type="ECO:0000256" key="3">
    <source>
        <dbReference type="ARBA" id="ARBA00022737"/>
    </source>
</evidence>
<dbReference type="InterPro" id="IPR050905">
    <property type="entry name" value="Plant_NBS-LRR"/>
</dbReference>
<gene>
    <name evidence="15" type="primary">LOC116187315</name>
    <name evidence="12" type="ORF">CDL15_Pgr005304</name>
</gene>
<dbReference type="Proteomes" id="UP000515151">
    <property type="component" value="Chromosome 8"/>
</dbReference>
<dbReference type="InterPro" id="IPR032675">
    <property type="entry name" value="LRR_dom_sf"/>
</dbReference>
<dbReference type="Pfam" id="PF00931">
    <property type="entry name" value="NB-ARC"/>
    <property type="match status" value="1"/>
</dbReference>
<accession>A0A218XD85</accession>
<reference evidence="15" key="4">
    <citation type="submission" date="2025-04" db="UniProtKB">
        <authorList>
            <consortium name="RefSeq"/>
        </authorList>
    </citation>
    <scope>IDENTIFICATION</scope>
    <source>
        <tissue evidence="15">Leaf</tissue>
    </source>
</reference>
<keyword evidence="2" id="KW-0433">Leucine-rich repeat</keyword>
<evidence type="ECO:0000259" key="11">
    <source>
        <dbReference type="Pfam" id="PF23598"/>
    </source>
</evidence>
<dbReference type="GO" id="GO:0043531">
    <property type="term" value="F:ADP binding"/>
    <property type="evidence" value="ECO:0007669"/>
    <property type="project" value="InterPro"/>
</dbReference>
<evidence type="ECO:0000256" key="1">
    <source>
        <dbReference type="ARBA" id="ARBA00008894"/>
    </source>
</evidence>
<dbReference type="Gene3D" id="1.10.10.10">
    <property type="entry name" value="Winged helix-like DNA-binding domain superfamily/Winged helix DNA-binding domain"/>
    <property type="match status" value="1"/>
</dbReference>
<dbReference type="SUPFAM" id="SSF52540">
    <property type="entry name" value="P-loop containing nucleoside triphosphate hydrolases"/>
    <property type="match status" value="1"/>
</dbReference>
<keyword evidence="6" id="KW-0067">ATP-binding</keyword>
<dbReference type="FunFam" id="1.10.8.430:FF:000003">
    <property type="entry name" value="Probable disease resistance protein At5g66910"/>
    <property type="match status" value="1"/>
</dbReference>
<feature type="coiled-coil region" evidence="7">
    <location>
        <begin position="35"/>
        <end position="62"/>
    </location>
</feature>
<evidence type="ECO:0000313" key="15">
    <source>
        <dbReference type="RefSeq" id="XP_031371829.1"/>
    </source>
</evidence>
<name>A0A218XD85_PUNGR</name>
<dbReference type="InterPro" id="IPR057135">
    <property type="entry name" value="At4g27190-like_LRR"/>
</dbReference>
<dbReference type="PANTHER" id="PTHR33463">
    <property type="entry name" value="NB-ARC DOMAIN-CONTAINING PROTEIN-RELATED"/>
    <property type="match status" value="1"/>
</dbReference>
<dbReference type="SUPFAM" id="SSF52058">
    <property type="entry name" value="L domain-like"/>
    <property type="match status" value="1"/>
</dbReference>
<dbReference type="InterPro" id="IPR002182">
    <property type="entry name" value="NB-ARC"/>
</dbReference>
<evidence type="ECO:0000259" key="10">
    <source>
        <dbReference type="Pfam" id="PF23559"/>
    </source>
</evidence>
<feature type="coiled-coil region" evidence="7">
    <location>
        <begin position="158"/>
        <end position="213"/>
    </location>
</feature>
<feature type="domain" description="Disease resistance R13L4/SHOC-2-like LRR" evidence="11">
    <location>
        <begin position="698"/>
        <end position="855"/>
    </location>
</feature>
<dbReference type="Pfam" id="PF23247">
    <property type="entry name" value="LRR_RPS2"/>
    <property type="match status" value="1"/>
</dbReference>
<dbReference type="PANTHER" id="PTHR33463:SF220">
    <property type="entry name" value="NB-ARC DOMAIN-CONTAINING PROTEIN"/>
    <property type="match status" value="1"/>
</dbReference>
<dbReference type="FunFam" id="3.40.50.300:FF:001091">
    <property type="entry name" value="Probable disease resistance protein At1g61300"/>
    <property type="match status" value="1"/>
</dbReference>
<dbReference type="Gene3D" id="3.80.10.10">
    <property type="entry name" value="Ribonuclease Inhibitor"/>
    <property type="match status" value="1"/>
</dbReference>
<evidence type="ECO:0000259" key="8">
    <source>
        <dbReference type="Pfam" id="PF00931"/>
    </source>
</evidence>
<keyword evidence="5" id="KW-0611">Plant defense</keyword>
<dbReference type="GO" id="GO:0006952">
    <property type="term" value="P:defense response"/>
    <property type="evidence" value="ECO:0007669"/>
    <property type="project" value="UniProtKB-KW"/>
</dbReference>
<feature type="domain" description="Disease resistance protein At4g27190-like leucine-rich repeats" evidence="9">
    <location>
        <begin position="891"/>
        <end position="993"/>
    </location>
</feature>
<comment type="similarity">
    <text evidence="1">Belongs to the disease resistance NB-LRR family.</text>
</comment>
<dbReference type="Pfam" id="PF23559">
    <property type="entry name" value="WHD_DRP"/>
    <property type="match status" value="1"/>
</dbReference>
<dbReference type="PRINTS" id="PR00364">
    <property type="entry name" value="DISEASERSIST"/>
</dbReference>
<dbReference type="AlphaFoldDB" id="A0A218XD85"/>
<dbReference type="InterPro" id="IPR058922">
    <property type="entry name" value="WHD_DRP"/>
</dbReference>
<keyword evidence="4" id="KW-0547">Nucleotide-binding</keyword>
<keyword evidence="14" id="KW-1185">Reference proteome</keyword>
<dbReference type="FunFam" id="1.10.10.10:FF:000322">
    <property type="entry name" value="Probable disease resistance protein At1g63360"/>
    <property type="match status" value="1"/>
</dbReference>
<dbReference type="InterPro" id="IPR055414">
    <property type="entry name" value="LRR_R13L4/SHOC2-like"/>
</dbReference>
<proteinExistence type="inferred from homology"/>
<evidence type="ECO:0000256" key="2">
    <source>
        <dbReference type="ARBA" id="ARBA00022614"/>
    </source>
</evidence>
<dbReference type="Gene3D" id="1.10.8.430">
    <property type="entry name" value="Helical domain of apoptotic protease-activating factors"/>
    <property type="match status" value="1"/>
</dbReference>
<dbReference type="GO" id="GO:0005524">
    <property type="term" value="F:ATP binding"/>
    <property type="evidence" value="ECO:0007669"/>
    <property type="project" value="UniProtKB-KW"/>
</dbReference>
<dbReference type="OrthoDB" id="664960at2759"/>
<dbReference type="RefSeq" id="XP_031371829.1">
    <property type="nucleotide sequence ID" value="XM_031515969.1"/>
</dbReference>
<dbReference type="InterPro" id="IPR036388">
    <property type="entry name" value="WH-like_DNA-bd_sf"/>
</dbReference>
<organism evidence="12 13">
    <name type="scientific">Punica granatum</name>
    <name type="common">Pomegranate</name>
    <dbReference type="NCBI Taxonomy" id="22663"/>
    <lineage>
        <taxon>Eukaryota</taxon>
        <taxon>Viridiplantae</taxon>
        <taxon>Streptophyta</taxon>
        <taxon>Embryophyta</taxon>
        <taxon>Tracheophyta</taxon>
        <taxon>Spermatophyta</taxon>
        <taxon>Magnoliopsida</taxon>
        <taxon>eudicotyledons</taxon>
        <taxon>Gunneridae</taxon>
        <taxon>Pentapetalae</taxon>
        <taxon>rosids</taxon>
        <taxon>malvids</taxon>
        <taxon>Myrtales</taxon>
        <taxon>Lythraceae</taxon>
        <taxon>Punica</taxon>
    </lineage>
</organism>
<keyword evidence="7" id="KW-0175">Coiled coil</keyword>
<reference evidence="13" key="1">
    <citation type="journal article" date="2017" name="Plant J.">
        <title>The pomegranate (Punica granatum L.) genome and the genomics of punicalagin biosynthesis.</title>
        <authorList>
            <person name="Qin G."/>
            <person name="Xu C."/>
            <person name="Ming R."/>
            <person name="Tang H."/>
            <person name="Guyot R."/>
            <person name="Kramer E.M."/>
            <person name="Hu Y."/>
            <person name="Yi X."/>
            <person name="Qi Y."/>
            <person name="Xu X."/>
            <person name="Gao Z."/>
            <person name="Pan H."/>
            <person name="Jian J."/>
            <person name="Tian Y."/>
            <person name="Yue Z."/>
            <person name="Xu Y."/>
        </authorList>
    </citation>
    <scope>NUCLEOTIDE SEQUENCE [LARGE SCALE GENOMIC DNA]</scope>
    <source>
        <strain evidence="13">cv. Dabenzi</strain>
    </source>
</reference>
<sequence>MDIISGVAGIVGSIVGIIGIVFQCWGCTSMYRTYIEDLEGNLNTLEESMKELSGVMEEVRTQVVREDGEGRGQASEVGGWLGTVEALDNEVSEIVRVGRQLLEENGLCSGFPNNSWTRYRQSKAAEAKERTVDKELGRGRIFKDVDNRPGDLKLKSSLEALEGKRKELDNVFEDAMERIRRDEAWHSKRTKEVGEWLKRVENLKEEVGEILEEGTQEMGGGDPQSHRNCPSCKRLSERAKEKTTALEGELAKYRAFNTYTYKPDDPPMVEQPLEPPVGLDSSFEEVWTWVQDESVRRIGLYGMGGVGKTTLLKKIHNKFLGIQHDYDVVAWIVVSQPTNPEKIQEHIWEKLHLPESRWNDIIETERPGHILKIMKEKNFLIFLDDIWEEIDLSNLGIPSRNHQRKSKIIFTTRLKEVCGSMQAERTKKVDCLPPNKALNLFREKVGEQTWTAHDEIPNLAEALIKECKYLPLSLITIGAAMASRRDPDEWRKAIEILKKLPSDFADIEKKVLSVLELSYKYLPNETHKKCFLYCSIFPEDHVYRMDDLIDLWIGEGLLNECNGIHEERDRGIEIARCLIRVCLLEEVDMSIEKRFKMHDVVRAMALWVASEHGKKKRPLCQEKQRSFEPTEFVKWTDVERISLWEVDQKLEKLPDTFATFSSLSTLIIRDTKVETFPNGFFSAMLSLTVLDVSCNKFLIELPGDIGVLGNLRYLDLRRTMIRELPAELENLTKLVFLLLHRYCRVPDRLISSLLSLRVFSWEPWETTPHIDGGEEQKVIEKLNHCCNTKLIQDVCLRLDFTVAVEELLMKCPHLQRCLRELRLRWCKGWMSLIIPKPSLRTMEHLKYLQVSRCEFTEITMGKEEYGWHGETGRSDGLGSLPLPSYPEISHLESQDCFRRLERIIIEDCDKLREVTVLIYHAPCLTYLRISCCESLRELIAGDVEDSHVGKILSSLIYLHLGALPNLESICRRALSLPSLELLQVVKCQQLKKLPLKSSSSAHARRQFFKIRGQWEWWDGLQWDDPETKRLFFRNFISGF</sequence>
<feature type="domain" description="NB-ARC" evidence="8">
    <location>
        <begin position="281"/>
        <end position="449"/>
    </location>
</feature>
<reference evidence="12" key="2">
    <citation type="submission" date="2017-06" db="EMBL/GenBank/DDBJ databases">
        <title>The pomegranate genome and the genomics of punicalagin biosynthesis.</title>
        <authorList>
            <person name="Xu C."/>
        </authorList>
    </citation>
    <scope>NUCLEOTIDE SEQUENCE [LARGE SCALE GENOMIC DNA]</scope>
    <source>
        <tissue evidence="12">Fresh leaf</tissue>
    </source>
</reference>
<keyword evidence="3" id="KW-0677">Repeat</keyword>
<evidence type="ECO:0000256" key="7">
    <source>
        <dbReference type="SAM" id="Coils"/>
    </source>
</evidence>
<dbReference type="Pfam" id="PF23598">
    <property type="entry name" value="LRR_14"/>
    <property type="match status" value="1"/>
</dbReference>
<evidence type="ECO:0000256" key="6">
    <source>
        <dbReference type="ARBA" id="ARBA00022840"/>
    </source>
</evidence>
<evidence type="ECO:0000313" key="13">
    <source>
        <dbReference type="Proteomes" id="UP000197138"/>
    </source>
</evidence>
<dbReference type="Gene3D" id="3.40.50.300">
    <property type="entry name" value="P-loop containing nucleotide triphosphate hydrolases"/>
    <property type="match status" value="1"/>
</dbReference>
<dbReference type="Proteomes" id="UP000197138">
    <property type="component" value="Unassembled WGS sequence"/>
</dbReference>